<dbReference type="PRINTS" id="PR01248">
    <property type="entry name" value="TYPE1KERATIN"/>
</dbReference>
<dbReference type="GeneID" id="109395797"/>
<dbReference type="Pfam" id="PF00038">
    <property type="entry name" value="Filament"/>
    <property type="match status" value="1"/>
</dbReference>
<dbReference type="InterPro" id="IPR002957">
    <property type="entry name" value="Keratin_I"/>
</dbReference>
<dbReference type="GO" id="GO:0045109">
    <property type="term" value="P:intermediate filament organization"/>
    <property type="evidence" value="ECO:0007669"/>
    <property type="project" value="TreeGrafter"/>
</dbReference>
<keyword evidence="2 4" id="KW-0403">Intermediate filament</keyword>
<dbReference type="PANTHER" id="PTHR23239:SF204">
    <property type="entry name" value="KERATIN, TYPE I CUTICULAR HA6"/>
    <property type="match status" value="1"/>
</dbReference>
<keyword evidence="3 5" id="KW-0175">Coiled coil</keyword>
<dbReference type="Gene3D" id="1.20.5.500">
    <property type="entry name" value="Single helix bin"/>
    <property type="match status" value="1"/>
</dbReference>
<gene>
    <name evidence="8" type="primary">KRT36</name>
</gene>
<dbReference type="FunFam" id="1.20.5.1160:FF:000002">
    <property type="entry name" value="Type I keratin 10"/>
    <property type="match status" value="1"/>
</dbReference>
<dbReference type="Gene3D" id="1.20.5.1160">
    <property type="entry name" value="Vasodilator-stimulated phosphoprotein"/>
    <property type="match status" value="1"/>
</dbReference>
<accession>A0A8B7TFW7</accession>
<dbReference type="GO" id="GO:0030280">
    <property type="term" value="F:structural constituent of skin epidermis"/>
    <property type="evidence" value="ECO:0007669"/>
    <property type="project" value="TreeGrafter"/>
</dbReference>
<dbReference type="GO" id="GO:0030855">
    <property type="term" value="P:epithelial cell differentiation"/>
    <property type="evidence" value="ECO:0007669"/>
    <property type="project" value="TreeGrafter"/>
</dbReference>
<comment type="similarity">
    <text evidence="4">Belongs to the intermediate filament family.</text>
</comment>
<dbReference type="InterPro" id="IPR018039">
    <property type="entry name" value="IF_conserved"/>
</dbReference>
<dbReference type="KEGG" id="hai:109395797"/>
<dbReference type="RefSeq" id="XP_019522668.1">
    <property type="nucleotide sequence ID" value="XM_019667123.1"/>
</dbReference>
<dbReference type="CTD" id="8689"/>
<dbReference type="AlphaFoldDB" id="A0A8B7TFW7"/>
<dbReference type="InterPro" id="IPR039008">
    <property type="entry name" value="IF_rod_dom"/>
</dbReference>
<feature type="domain" description="IF rod" evidence="6">
    <location>
        <begin position="112"/>
        <end position="423"/>
    </location>
</feature>
<evidence type="ECO:0000313" key="7">
    <source>
        <dbReference type="Proteomes" id="UP000694851"/>
    </source>
</evidence>
<proteinExistence type="inferred from homology"/>
<dbReference type="Proteomes" id="UP000694851">
    <property type="component" value="Unplaced"/>
</dbReference>
<keyword evidence="7" id="KW-1185">Reference proteome</keyword>
<sequence length="480" mass="53668">MATQICSPIFSSGSVKGLCGTAGGISRMSSIRSMSSCRIPSLSGGMGSASSIRPGLTSLGSCLPSSCMSSGCHPSSFVGSGVPSSCMSSGCHSSGFAGSGGWFCEGSFNGSEKETMQFLNDRLANYLDKVRQLERENTELECRIREWYESQSPYICPDYQSYFKTIEDLQQKILLTKAENTRLVLQIDNAKLAADDFRTKYESELGLRQLVEADTNSLRRMLDELTLCKADLEMQVESLKEELLCLKKNHEEEVNALRCQIGDRLNVEVDAAPPVDLNKILDDMRCQYEALVENNRRDVEAWFNTQTEELNQQVVSSSEQLQCCQTEIIELRRTVNALEIELQAQHSMRNSLESTLAETETRYSSQLAQMQCLISNVEAQLAEIRCDLERQNHEYQALLDVKARLESEIATYRCLLDGEDCRLPPHPCATECKPAMRVPYGSSMPCPPAPHISTQVRTITEEIRDRKVLSSREHMQPCPL</sequence>
<keyword evidence="1" id="KW-0416">Keratin</keyword>
<dbReference type="PROSITE" id="PS00226">
    <property type="entry name" value="IF_ROD_1"/>
    <property type="match status" value="1"/>
</dbReference>
<dbReference type="SUPFAM" id="SSF64593">
    <property type="entry name" value="Intermediate filament protein, coiled coil region"/>
    <property type="match status" value="2"/>
</dbReference>
<feature type="coiled-coil region" evidence="5">
    <location>
        <begin position="116"/>
        <end position="150"/>
    </location>
</feature>
<evidence type="ECO:0000256" key="3">
    <source>
        <dbReference type="ARBA" id="ARBA00023054"/>
    </source>
</evidence>
<feature type="coiled-coil region" evidence="5">
    <location>
        <begin position="367"/>
        <end position="408"/>
    </location>
</feature>
<reference evidence="8" key="1">
    <citation type="submission" date="2025-08" db="UniProtKB">
        <authorList>
            <consortium name="RefSeq"/>
        </authorList>
    </citation>
    <scope>IDENTIFICATION</scope>
    <source>
        <tissue evidence="8">Muscle</tissue>
    </source>
</reference>
<evidence type="ECO:0000256" key="1">
    <source>
        <dbReference type="ARBA" id="ARBA00022744"/>
    </source>
</evidence>
<dbReference type="SUPFAM" id="SSF46579">
    <property type="entry name" value="Prefoldin"/>
    <property type="match status" value="1"/>
</dbReference>
<dbReference type="FunFam" id="1.20.5.500:FF:000001">
    <property type="entry name" value="Type II keratin 23"/>
    <property type="match status" value="1"/>
</dbReference>
<protein>
    <submittedName>
        <fullName evidence="8">Keratin, type I cuticular Ha6 isoform X1</fullName>
    </submittedName>
</protein>
<evidence type="ECO:0000259" key="6">
    <source>
        <dbReference type="PROSITE" id="PS51842"/>
    </source>
</evidence>
<organism evidence="7 8">
    <name type="scientific">Hipposideros armiger</name>
    <name type="common">Great Himalayan leaf-nosed bat</name>
    <dbReference type="NCBI Taxonomy" id="186990"/>
    <lineage>
        <taxon>Eukaryota</taxon>
        <taxon>Metazoa</taxon>
        <taxon>Chordata</taxon>
        <taxon>Craniata</taxon>
        <taxon>Vertebrata</taxon>
        <taxon>Euteleostomi</taxon>
        <taxon>Mammalia</taxon>
        <taxon>Eutheria</taxon>
        <taxon>Laurasiatheria</taxon>
        <taxon>Chiroptera</taxon>
        <taxon>Yinpterochiroptera</taxon>
        <taxon>Rhinolophoidea</taxon>
        <taxon>Hipposideridae</taxon>
        <taxon>Hipposideros</taxon>
    </lineage>
</organism>
<dbReference type="OrthoDB" id="2441647at2759"/>
<dbReference type="PROSITE" id="PS51842">
    <property type="entry name" value="IF_ROD_2"/>
    <property type="match status" value="1"/>
</dbReference>
<feature type="coiled-coil region" evidence="5">
    <location>
        <begin position="222"/>
        <end position="260"/>
    </location>
</feature>
<dbReference type="PANTHER" id="PTHR23239">
    <property type="entry name" value="INTERMEDIATE FILAMENT"/>
    <property type="match status" value="1"/>
</dbReference>
<evidence type="ECO:0000256" key="2">
    <source>
        <dbReference type="ARBA" id="ARBA00022754"/>
    </source>
</evidence>
<evidence type="ECO:0000313" key="8">
    <source>
        <dbReference type="RefSeq" id="XP_019522668.1"/>
    </source>
</evidence>
<dbReference type="Gene3D" id="1.20.5.170">
    <property type="match status" value="1"/>
</dbReference>
<evidence type="ECO:0000256" key="5">
    <source>
        <dbReference type="SAM" id="Coils"/>
    </source>
</evidence>
<evidence type="ECO:0000256" key="4">
    <source>
        <dbReference type="RuleBase" id="RU000685"/>
    </source>
</evidence>
<dbReference type="GO" id="GO:0005882">
    <property type="term" value="C:intermediate filament"/>
    <property type="evidence" value="ECO:0007669"/>
    <property type="project" value="UniProtKB-KW"/>
</dbReference>
<name>A0A8B7TFW7_HIPAR</name>
<dbReference type="FunFam" id="1.20.5.170:FF:000002">
    <property type="entry name" value="Type I keratin KA11"/>
    <property type="match status" value="1"/>
</dbReference>
<dbReference type="SMART" id="SM01391">
    <property type="entry name" value="Filament"/>
    <property type="match status" value="1"/>
</dbReference>